<dbReference type="InterPro" id="IPR002259">
    <property type="entry name" value="Eqnu_transpt"/>
</dbReference>
<comment type="similarity">
    <text evidence="2">Belongs to the SLC29A/ENT transporter (TC 2.A.57) family.</text>
</comment>
<dbReference type="RefSeq" id="XP_067922780.1">
    <property type="nucleotide sequence ID" value="XM_068065232.1"/>
</dbReference>
<evidence type="ECO:0000256" key="2">
    <source>
        <dbReference type="ARBA" id="ARBA00007965"/>
    </source>
</evidence>
<dbReference type="AlphaFoldDB" id="A0A2C6KZA6"/>
<feature type="transmembrane region" description="Helical" evidence="8">
    <location>
        <begin position="590"/>
        <end position="611"/>
    </location>
</feature>
<reference evidence="9 10" key="1">
    <citation type="journal article" date="2017" name="Int. J. Parasitol.">
        <title>The genome of the protozoan parasite Cystoisospora suis and a reverse vaccinology approach to identify vaccine candidates.</title>
        <authorList>
            <person name="Palmieri N."/>
            <person name="Shrestha A."/>
            <person name="Ruttkowski B."/>
            <person name="Beck T."/>
            <person name="Vogl C."/>
            <person name="Tomley F."/>
            <person name="Blake D.P."/>
            <person name="Joachim A."/>
        </authorList>
    </citation>
    <scope>NUCLEOTIDE SEQUENCE [LARGE SCALE GENOMIC DNA]</scope>
    <source>
        <strain evidence="9 10">Wien I</strain>
    </source>
</reference>
<dbReference type="EMBL" id="MIGC01002418">
    <property type="protein sequence ID" value="PHJ21096.1"/>
    <property type="molecule type" value="Genomic_DNA"/>
</dbReference>
<evidence type="ECO:0000256" key="6">
    <source>
        <dbReference type="ARBA" id="ARBA00023136"/>
    </source>
</evidence>
<organism evidence="9 10">
    <name type="scientific">Cystoisospora suis</name>
    <dbReference type="NCBI Taxonomy" id="483139"/>
    <lineage>
        <taxon>Eukaryota</taxon>
        <taxon>Sar</taxon>
        <taxon>Alveolata</taxon>
        <taxon>Apicomplexa</taxon>
        <taxon>Conoidasida</taxon>
        <taxon>Coccidia</taxon>
        <taxon>Eucoccidiorida</taxon>
        <taxon>Eimeriorina</taxon>
        <taxon>Sarcocystidae</taxon>
        <taxon>Cystoisospora</taxon>
    </lineage>
</organism>
<evidence type="ECO:0000256" key="1">
    <source>
        <dbReference type="ARBA" id="ARBA00004141"/>
    </source>
</evidence>
<keyword evidence="10" id="KW-1185">Reference proteome</keyword>
<feature type="compositionally biased region" description="Basic and acidic residues" evidence="7">
    <location>
        <begin position="383"/>
        <end position="398"/>
    </location>
</feature>
<feature type="transmembrane region" description="Helical" evidence="8">
    <location>
        <begin position="160"/>
        <end position="187"/>
    </location>
</feature>
<feature type="region of interest" description="Disordered" evidence="7">
    <location>
        <begin position="317"/>
        <end position="336"/>
    </location>
</feature>
<dbReference type="GeneID" id="94428443"/>
<keyword evidence="5 8" id="KW-1133">Transmembrane helix</keyword>
<evidence type="ECO:0000256" key="7">
    <source>
        <dbReference type="SAM" id="MobiDB-lite"/>
    </source>
</evidence>
<protein>
    <submittedName>
        <fullName evidence="9">Nucleoside transporter protein</fullName>
    </submittedName>
</protein>
<feature type="transmembrane region" description="Helical" evidence="8">
    <location>
        <begin position="67"/>
        <end position="92"/>
    </location>
</feature>
<dbReference type="PANTHER" id="PTHR10332:SF10">
    <property type="entry name" value="EQUILIBRATIVE NUCLEOSIDE TRANSPORTER 4"/>
    <property type="match status" value="1"/>
</dbReference>
<feature type="transmembrane region" description="Helical" evidence="8">
    <location>
        <begin position="199"/>
        <end position="218"/>
    </location>
</feature>
<gene>
    <name evidence="9" type="ORF">CSUI_005052</name>
</gene>
<keyword evidence="3" id="KW-0813">Transport</keyword>
<evidence type="ECO:0000256" key="3">
    <source>
        <dbReference type="ARBA" id="ARBA00022448"/>
    </source>
</evidence>
<evidence type="ECO:0000256" key="8">
    <source>
        <dbReference type="SAM" id="Phobius"/>
    </source>
</evidence>
<feature type="transmembrane region" description="Helical" evidence="8">
    <location>
        <begin position="523"/>
        <end position="541"/>
    </location>
</feature>
<keyword evidence="4 8" id="KW-0812">Transmembrane</keyword>
<dbReference type="VEuPathDB" id="ToxoDB:CSUI_005052"/>
<evidence type="ECO:0000256" key="4">
    <source>
        <dbReference type="ARBA" id="ARBA00022692"/>
    </source>
</evidence>
<feature type="region of interest" description="Disordered" evidence="7">
    <location>
        <begin position="347"/>
        <end position="424"/>
    </location>
</feature>
<accession>A0A2C6KZA6</accession>
<feature type="transmembrane region" description="Helical" evidence="8">
    <location>
        <begin position="230"/>
        <end position="251"/>
    </location>
</feature>
<dbReference type="PANTHER" id="PTHR10332">
    <property type="entry name" value="EQUILIBRATIVE NUCLEOSIDE TRANSPORTER"/>
    <property type="match status" value="1"/>
</dbReference>
<dbReference type="OrthoDB" id="1856718at2759"/>
<dbReference type="GO" id="GO:0005886">
    <property type="term" value="C:plasma membrane"/>
    <property type="evidence" value="ECO:0007669"/>
    <property type="project" value="TreeGrafter"/>
</dbReference>
<feature type="transmembrane region" description="Helical" evidence="8">
    <location>
        <begin position="438"/>
        <end position="457"/>
    </location>
</feature>
<feature type="transmembrane region" description="Helical" evidence="8">
    <location>
        <begin position="104"/>
        <end position="121"/>
    </location>
</feature>
<evidence type="ECO:0000313" key="9">
    <source>
        <dbReference type="EMBL" id="PHJ21096.1"/>
    </source>
</evidence>
<dbReference type="Pfam" id="PF01733">
    <property type="entry name" value="Nucleoside_tran"/>
    <property type="match status" value="1"/>
</dbReference>
<feature type="transmembrane region" description="Helical" evidence="8">
    <location>
        <begin position="128"/>
        <end position="148"/>
    </location>
</feature>
<name>A0A2C6KZA6_9APIC</name>
<dbReference type="GO" id="GO:0005337">
    <property type="term" value="F:nucleoside transmembrane transporter activity"/>
    <property type="evidence" value="ECO:0007669"/>
    <property type="project" value="InterPro"/>
</dbReference>
<keyword evidence="6 8" id="KW-0472">Membrane</keyword>
<sequence length="617" mass="66883">MAVSGCSTQLPSNGARTGVNDLYFVSDSLNDDRGHKLDQCGGSPVGRPALAEASGQQAPAFNRTIPYLLFVFVGANSLVNWTFVIQTLPFIAKSFLDGADWNNTVLGSFQAVEVLVQVLLVRFGSTSASVVVVAGLINAVAGLLIPALTLYPSNEVTRVWMLHLLCLVLGVCSGIYQGSALAIASILPDDFVSSVSTGQGLAGFFGFAVVTGTSFTVFDIDTRQGTEGLVWLVFSLSAAISVACSLAFLAAMRQPWAAASLARVKAEKAAARVERHRSPSGHWLRITVPFRRRSDQMEAEGKNVVYHCEAPSCEPPTIRMDQDKETHKTPECRPCGQSDGFAVHVSPKERHSELHGPNTDAEGSGPRVDEAWTSVPCGPTISDDSKAGDRDDGDKKPEVPGSLSVARGGKGPTENTEVQAARTHTGPGRSWVQVFRDALPWLSLVVLHMFISFHLFPKVGPLSWHYADPPKNYLVILFGIFCVFELLGRFLPDVRLFKRTAKEASVKEGRGPRDGWFFLSRRVFVITEFARILFFVPFLLGHILSNVPFINSFYWYCILIALLSLTQGWLATLAFFYAVNSVSSAAEREVTGPMTAIASPLGCVIGLYSAVPYRASA</sequence>
<dbReference type="SUPFAM" id="SSF103473">
    <property type="entry name" value="MFS general substrate transporter"/>
    <property type="match status" value="1"/>
</dbReference>
<feature type="transmembrane region" description="Helical" evidence="8">
    <location>
        <begin position="553"/>
        <end position="578"/>
    </location>
</feature>
<dbReference type="InterPro" id="IPR036259">
    <property type="entry name" value="MFS_trans_sf"/>
</dbReference>
<dbReference type="Proteomes" id="UP000221165">
    <property type="component" value="Unassembled WGS sequence"/>
</dbReference>
<comment type="caution">
    <text evidence="9">The sequence shown here is derived from an EMBL/GenBank/DDBJ whole genome shotgun (WGS) entry which is preliminary data.</text>
</comment>
<feature type="transmembrane region" description="Helical" evidence="8">
    <location>
        <begin position="473"/>
        <end position="492"/>
    </location>
</feature>
<feature type="compositionally biased region" description="Basic and acidic residues" evidence="7">
    <location>
        <begin position="320"/>
        <end position="331"/>
    </location>
</feature>
<evidence type="ECO:0000313" key="10">
    <source>
        <dbReference type="Proteomes" id="UP000221165"/>
    </source>
</evidence>
<proteinExistence type="inferred from homology"/>
<comment type="subcellular location">
    <subcellularLocation>
        <location evidence="1">Membrane</location>
        <topology evidence="1">Multi-pass membrane protein</topology>
    </subcellularLocation>
</comment>
<evidence type="ECO:0000256" key="5">
    <source>
        <dbReference type="ARBA" id="ARBA00022989"/>
    </source>
</evidence>